<keyword evidence="1" id="KW-0472">Membrane</keyword>
<accession>A0A8J2SLT5</accession>
<gene>
    <name evidence="2" type="ORF">PECAL_2P31840</name>
</gene>
<feature type="non-terminal residue" evidence="2">
    <location>
        <position position="138"/>
    </location>
</feature>
<name>A0A8J2SLT5_9STRA</name>
<dbReference type="EMBL" id="CAKKNE010000002">
    <property type="protein sequence ID" value="CAH0370034.1"/>
    <property type="molecule type" value="Genomic_DNA"/>
</dbReference>
<organism evidence="2 3">
    <name type="scientific">Pelagomonas calceolata</name>
    <dbReference type="NCBI Taxonomy" id="35677"/>
    <lineage>
        <taxon>Eukaryota</taxon>
        <taxon>Sar</taxon>
        <taxon>Stramenopiles</taxon>
        <taxon>Ochrophyta</taxon>
        <taxon>Pelagophyceae</taxon>
        <taxon>Pelagomonadales</taxon>
        <taxon>Pelagomonadaceae</taxon>
        <taxon>Pelagomonas</taxon>
    </lineage>
</organism>
<evidence type="ECO:0000313" key="3">
    <source>
        <dbReference type="Proteomes" id="UP000789595"/>
    </source>
</evidence>
<reference evidence="2" key="1">
    <citation type="submission" date="2021-11" db="EMBL/GenBank/DDBJ databases">
        <authorList>
            <consortium name="Genoscope - CEA"/>
            <person name="William W."/>
        </authorList>
    </citation>
    <scope>NUCLEOTIDE SEQUENCE</scope>
</reference>
<evidence type="ECO:0000256" key="1">
    <source>
        <dbReference type="SAM" id="Phobius"/>
    </source>
</evidence>
<sequence length="138" mass="15282">CIHLYSRDRCIITIYNSPSCLIVLSATFKSAALSALGMAVAKTFWSFSTVSYSSLNEPSRSNSMSWIESGSSSSSATPWILTRAAFMASSMAMSAFIRPCAARPARRVRGRGRRAMSYFAVTRFFFMVFEARRTARGL</sequence>
<keyword evidence="3" id="KW-1185">Reference proteome</keyword>
<keyword evidence="1" id="KW-1133">Transmembrane helix</keyword>
<protein>
    <submittedName>
        <fullName evidence="2">Uncharacterized protein</fullName>
    </submittedName>
</protein>
<feature type="transmembrane region" description="Helical" evidence="1">
    <location>
        <begin position="79"/>
        <end position="97"/>
    </location>
</feature>
<dbReference type="AlphaFoldDB" id="A0A8J2SLT5"/>
<keyword evidence="1" id="KW-0812">Transmembrane</keyword>
<dbReference type="Proteomes" id="UP000789595">
    <property type="component" value="Unassembled WGS sequence"/>
</dbReference>
<feature type="transmembrane region" description="Helical" evidence="1">
    <location>
        <begin position="21"/>
        <end position="45"/>
    </location>
</feature>
<proteinExistence type="predicted"/>
<evidence type="ECO:0000313" key="2">
    <source>
        <dbReference type="EMBL" id="CAH0370034.1"/>
    </source>
</evidence>
<comment type="caution">
    <text evidence="2">The sequence shown here is derived from an EMBL/GenBank/DDBJ whole genome shotgun (WGS) entry which is preliminary data.</text>
</comment>